<dbReference type="SFLD" id="SFLDG01386">
    <property type="entry name" value="main_SPASM_domain-containing"/>
    <property type="match status" value="1"/>
</dbReference>
<dbReference type="GO" id="GO:0046872">
    <property type="term" value="F:metal ion binding"/>
    <property type="evidence" value="ECO:0007669"/>
    <property type="project" value="UniProtKB-KW"/>
</dbReference>
<keyword evidence="1" id="KW-0949">S-adenosyl-L-methionine</keyword>
<dbReference type="SFLD" id="SFLDG01072">
    <property type="entry name" value="dehydrogenase_like"/>
    <property type="match status" value="1"/>
</dbReference>
<dbReference type="SUPFAM" id="SSF102114">
    <property type="entry name" value="Radical SAM enzymes"/>
    <property type="match status" value="1"/>
</dbReference>
<dbReference type="GO" id="GO:0051536">
    <property type="term" value="F:iron-sulfur cluster binding"/>
    <property type="evidence" value="ECO:0007669"/>
    <property type="project" value="UniProtKB-KW"/>
</dbReference>
<keyword evidence="4" id="KW-0411">Iron-sulfur</keyword>
<dbReference type="InterPro" id="IPR026357">
    <property type="entry name" value="rSAM_SPASM_GrrM_OscB"/>
</dbReference>
<gene>
    <name evidence="6" type="primary">grrM</name>
    <name evidence="6" type="ORF">V2H45_05385</name>
</gene>
<dbReference type="CDD" id="cd01335">
    <property type="entry name" value="Radical_SAM"/>
    <property type="match status" value="1"/>
</dbReference>
<dbReference type="EMBL" id="JAZBJZ010000014">
    <property type="protein sequence ID" value="MEE3716176.1"/>
    <property type="molecule type" value="Genomic_DNA"/>
</dbReference>
<name>A0AAW9Q018_9CYAN</name>
<dbReference type="InterPro" id="IPR058240">
    <property type="entry name" value="rSAM_sf"/>
</dbReference>
<dbReference type="Proteomes" id="UP001333818">
    <property type="component" value="Unassembled WGS sequence"/>
</dbReference>
<dbReference type="AlphaFoldDB" id="A0AAW9Q018"/>
<evidence type="ECO:0000313" key="6">
    <source>
        <dbReference type="EMBL" id="MEE3716176.1"/>
    </source>
</evidence>
<dbReference type="InterPro" id="IPR013785">
    <property type="entry name" value="Aldolase_TIM"/>
</dbReference>
<evidence type="ECO:0000259" key="5">
    <source>
        <dbReference type="PROSITE" id="PS51918"/>
    </source>
</evidence>
<keyword evidence="3" id="KW-0408">Iron</keyword>
<dbReference type="GO" id="GO:0016491">
    <property type="term" value="F:oxidoreductase activity"/>
    <property type="evidence" value="ECO:0007669"/>
    <property type="project" value="InterPro"/>
</dbReference>
<dbReference type="PROSITE" id="PS51918">
    <property type="entry name" value="RADICAL_SAM"/>
    <property type="match status" value="1"/>
</dbReference>
<evidence type="ECO:0000313" key="7">
    <source>
        <dbReference type="Proteomes" id="UP001333818"/>
    </source>
</evidence>
<reference evidence="6" key="1">
    <citation type="submission" date="2024-01" db="EMBL/GenBank/DDBJ databases">
        <title>Bank of Algae and Cyanobacteria of the Azores (BACA) strain genomes.</title>
        <authorList>
            <person name="Luz R."/>
            <person name="Cordeiro R."/>
            <person name="Fonseca A."/>
            <person name="Goncalves V."/>
        </authorList>
    </citation>
    <scope>NUCLEOTIDE SEQUENCE</scope>
    <source>
        <strain evidence="6">BACA0141</strain>
    </source>
</reference>
<dbReference type="Gene3D" id="3.20.20.70">
    <property type="entry name" value="Aldolase class I"/>
    <property type="match status" value="1"/>
</dbReference>
<organism evidence="6 7">
    <name type="scientific">Tumidithrix elongata BACA0141</name>
    <dbReference type="NCBI Taxonomy" id="2716417"/>
    <lineage>
        <taxon>Bacteria</taxon>
        <taxon>Bacillati</taxon>
        <taxon>Cyanobacteriota</taxon>
        <taxon>Cyanophyceae</taxon>
        <taxon>Pseudanabaenales</taxon>
        <taxon>Pseudanabaenaceae</taxon>
        <taxon>Tumidithrix</taxon>
        <taxon>Tumidithrix elongata</taxon>
    </lineage>
</organism>
<dbReference type="SFLD" id="SFLDS00029">
    <property type="entry name" value="Radical_SAM"/>
    <property type="match status" value="1"/>
</dbReference>
<dbReference type="NCBIfam" id="TIGR04261">
    <property type="entry name" value="rSAM_GlyRichRpt"/>
    <property type="match status" value="1"/>
</dbReference>
<feature type="domain" description="Radical SAM core" evidence="5">
    <location>
        <begin position="13"/>
        <end position="245"/>
    </location>
</feature>
<dbReference type="Pfam" id="PF04055">
    <property type="entry name" value="Radical_SAM"/>
    <property type="match status" value="1"/>
</dbReference>
<dbReference type="RefSeq" id="WP_330482603.1">
    <property type="nucleotide sequence ID" value="NZ_JAZBJZ010000014.1"/>
</dbReference>
<evidence type="ECO:0000256" key="1">
    <source>
        <dbReference type="ARBA" id="ARBA00022691"/>
    </source>
</evidence>
<keyword evidence="2" id="KW-0479">Metal-binding</keyword>
<sequence>MQQASLKSPLEATNLGQINLVVIQATPFCNIDCDYCYLPDRSSKQTLSIDLLEPIFRNLFSSPLLGDELTVCWHAGEPLSVPISFYESTFEKLSKVDTEFNLENCIVNHSIQTNATLLNQRWCDLISEYKIQVGVSLDGPALIHDSHRKTRSGLGTHASVMRGVQLLQKNNIDFHAIAVITQDSLDYPDEIFQFFWENGIKEVGVNAEEIEGINRSSSLEKSGTIQRYAAFMHRLWELTKATKGEFKLREFERICPLIYTGEILDSTELTLPFSIITIDVNGNFSTYSPELLTMPSAEYGGFLLGNVLRDTFDSVIATEHFQRIHQDIQTGVENCRSTCEYFSLCGGGSPSNKYSETGSFKSMETMHCRYTIKTLTDIILNDVEAQIRNISTAR</sequence>
<protein>
    <submittedName>
        <fullName evidence="6">Cyclophane-forming radical SAM/SPASM peptide maturase GrrM/OscB</fullName>
    </submittedName>
</protein>
<proteinExistence type="predicted"/>
<dbReference type="InterPro" id="IPR023867">
    <property type="entry name" value="Sulphatase_maturase_rSAM"/>
</dbReference>
<evidence type="ECO:0000256" key="4">
    <source>
        <dbReference type="ARBA" id="ARBA00023014"/>
    </source>
</evidence>
<evidence type="ECO:0000256" key="3">
    <source>
        <dbReference type="ARBA" id="ARBA00023004"/>
    </source>
</evidence>
<accession>A0AAW9Q018</accession>
<comment type="caution">
    <text evidence="6">The sequence shown here is derived from an EMBL/GenBank/DDBJ whole genome shotgun (WGS) entry which is preliminary data.</text>
</comment>
<dbReference type="PANTHER" id="PTHR43273">
    <property type="entry name" value="ANAEROBIC SULFATASE-MATURATING ENZYME HOMOLOG ASLB-RELATED"/>
    <property type="match status" value="1"/>
</dbReference>
<evidence type="ECO:0000256" key="2">
    <source>
        <dbReference type="ARBA" id="ARBA00022723"/>
    </source>
</evidence>
<dbReference type="PANTHER" id="PTHR43273:SF8">
    <property type="entry name" value="RADICAL SAM DOMAIN PROTEIN"/>
    <property type="match status" value="1"/>
</dbReference>
<keyword evidence="7" id="KW-1185">Reference proteome</keyword>
<dbReference type="SFLD" id="SFLDG01067">
    <property type="entry name" value="SPASM/twitch_domain_containing"/>
    <property type="match status" value="1"/>
</dbReference>
<dbReference type="InterPro" id="IPR007197">
    <property type="entry name" value="rSAM"/>
</dbReference>